<evidence type="ECO:0000259" key="15">
    <source>
        <dbReference type="PROSITE" id="PS50021"/>
    </source>
</evidence>
<dbReference type="OrthoDB" id="21607at2759"/>
<dbReference type="GO" id="GO:0005921">
    <property type="term" value="C:gap junction"/>
    <property type="evidence" value="ECO:0007669"/>
    <property type="project" value="UniProtKB-SubCell"/>
</dbReference>
<dbReference type="PROSITE" id="PS50021">
    <property type="entry name" value="CH"/>
    <property type="match status" value="1"/>
</dbReference>
<evidence type="ECO:0000256" key="2">
    <source>
        <dbReference type="ARBA" id="ARBA00009452"/>
    </source>
</evidence>
<comment type="subunit">
    <text evidence="3 13">May interact with both microtubules and actin cytoskeleton.</text>
</comment>
<keyword evidence="8 13" id="KW-0965">Cell junction</keyword>
<evidence type="ECO:0000256" key="9">
    <source>
        <dbReference type="ARBA" id="ARBA00023054"/>
    </source>
</evidence>
<evidence type="ECO:0000256" key="4">
    <source>
        <dbReference type="ARBA" id="ARBA00015657"/>
    </source>
</evidence>
<keyword evidence="7 13" id="KW-0303">Gap junction</keyword>
<gene>
    <name evidence="16" type="ORF">MATL_G00086250</name>
</gene>
<reference evidence="16" key="1">
    <citation type="submission" date="2021-01" db="EMBL/GenBank/DDBJ databases">
        <authorList>
            <person name="Zahm M."/>
            <person name="Roques C."/>
            <person name="Cabau C."/>
            <person name="Klopp C."/>
            <person name="Donnadieu C."/>
            <person name="Jouanno E."/>
            <person name="Lampietro C."/>
            <person name="Louis A."/>
            <person name="Herpin A."/>
            <person name="Echchiki A."/>
            <person name="Berthelot C."/>
            <person name="Parey E."/>
            <person name="Roest-Crollius H."/>
            <person name="Braasch I."/>
            <person name="Postlethwait J."/>
            <person name="Bobe J."/>
            <person name="Montfort J."/>
            <person name="Bouchez O."/>
            <person name="Begum T."/>
            <person name="Mejri S."/>
            <person name="Adams A."/>
            <person name="Chen W.-J."/>
            <person name="Guiguen Y."/>
        </authorList>
    </citation>
    <scope>NUCLEOTIDE SEQUENCE</scope>
    <source>
        <strain evidence="16">YG-15Mar2019-1</strain>
        <tissue evidence="16">Brain</tissue>
    </source>
</reference>
<keyword evidence="10 13" id="KW-0206">Cytoskeleton</keyword>
<evidence type="ECO:0000256" key="14">
    <source>
        <dbReference type="SAM" id="MobiDB-lite"/>
    </source>
</evidence>
<dbReference type="InterPro" id="IPR036872">
    <property type="entry name" value="CH_dom_sf"/>
</dbReference>
<keyword evidence="11 13" id="KW-0131">Cell cycle</keyword>
<comment type="subcellular location">
    <subcellularLocation>
        <location evidence="1 13">Cytoplasm</location>
        <location evidence="1 13">Cytoskeleton</location>
        <location evidence="1 13">Spindle</location>
    </subcellularLocation>
    <subcellularLocation>
        <location evidence="13">Cytoplasm</location>
        <location evidence="13">Cytoskeleton</location>
    </subcellularLocation>
    <subcellularLocation>
        <location evidence="13">Cell junction</location>
        <location evidence="13">Gap junction</location>
    </subcellularLocation>
</comment>
<keyword evidence="17" id="KW-1185">Reference proteome</keyword>
<keyword evidence="9" id="KW-0175">Coiled coil</keyword>
<evidence type="ECO:0000256" key="11">
    <source>
        <dbReference type="ARBA" id="ARBA00023306"/>
    </source>
</evidence>
<feature type="compositionally biased region" description="Low complexity" evidence="14">
    <location>
        <begin position="1"/>
        <end position="16"/>
    </location>
</feature>
<dbReference type="GO" id="GO:0051301">
    <property type="term" value="P:cell division"/>
    <property type="evidence" value="ECO:0007669"/>
    <property type="project" value="UniProtKB-UniRule"/>
</dbReference>
<evidence type="ECO:0000256" key="12">
    <source>
        <dbReference type="ARBA" id="ARBA00025131"/>
    </source>
</evidence>
<evidence type="ECO:0000256" key="6">
    <source>
        <dbReference type="ARBA" id="ARBA00022618"/>
    </source>
</evidence>
<evidence type="ECO:0000313" key="17">
    <source>
        <dbReference type="Proteomes" id="UP001046870"/>
    </source>
</evidence>
<dbReference type="GO" id="GO:0005737">
    <property type="term" value="C:cytoplasm"/>
    <property type="evidence" value="ECO:0007669"/>
    <property type="project" value="UniProtKB-UniRule"/>
</dbReference>
<dbReference type="InterPro" id="IPR050540">
    <property type="entry name" value="F-actin_Monoox_Mical"/>
</dbReference>
<dbReference type="AlphaFoldDB" id="A0A9D3Q5G0"/>
<evidence type="ECO:0000256" key="8">
    <source>
        <dbReference type="ARBA" id="ARBA00022949"/>
    </source>
</evidence>
<evidence type="ECO:0000313" key="16">
    <source>
        <dbReference type="EMBL" id="KAG7476748.1"/>
    </source>
</evidence>
<dbReference type="PANTHER" id="PTHR23167:SF18">
    <property type="entry name" value="CYTOSPIN-A"/>
    <property type="match status" value="1"/>
</dbReference>
<dbReference type="SUPFAM" id="SSF47576">
    <property type="entry name" value="Calponin-homology domain, CH-domain"/>
    <property type="match status" value="1"/>
</dbReference>
<dbReference type="FunFam" id="1.10.418.10:FF:000020">
    <property type="entry name" value="Cytospin-A isoform 1"/>
    <property type="match status" value="1"/>
</dbReference>
<protein>
    <recommendedName>
        <fullName evidence="4 13">Cytospin-A</fullName>
    </recommendedName>
</protein>
<proteinExistence type="inferred from homology"/>
<evidence type="ECO:0000256" key="13">
    <source>
        <dbReference type="RuleBase" id="RU367063"/>
    </source>
</evidence>
<name>A0A9D3Q5G0_MEGAT</name>
<dbReference type="Gene3D" id="1.10.418.10">
    <property type="entry name" value="Calponin-like domain"/>
    <property type="match status" value="1"/>
</dbReference>
<dbReference type="CDD" id="cd21199">
    <property type="entry name" value="CH_CYTS"/>
    <property type="match status" value="1"/>
</dbReference>
<keyword evidence="5 13" id="KW-0963">Cytoplasm</keyword>
<keyword evidence="6 13" id="KW-0132">Cell division</keyword>
<feature type="domain" description="Calponin-homology (CH)" evidence="15">
    <location>
        <begin position="37"/>
        <end position="142"/>
    </location>
</feature>
<sequence length="143" mass="16223">MSTPSASPTASVTPTTRGRLREERKDPLSALAREYGGSKRNALLKWCQKKTEGYQNIDITNFSSSWNDGLAFCAVLHTYLPAHIPYLELSNQDKKRNFTLAFQAAESVGIKSTLDISEMVRTERPDWQSVMTYVTSIYKYFET</sequence>
<comment type="similarity">
    <text evidence="2 13">Belongs to the cytospin-A family.</text>
</comment>
<comment type="function">
    <text evidence="12 13">Involved in cytokinesis and spindle organization. May play a role in actin cytoskeleton organization and microtubule stabilization and hence required for proper cell adhesion and migration.</text>
</comment>
<comment type="caution">
    <text evidence="16">The sequence shown here is derived from an EMBL/GenBank/DDBJ whole genome shotgun (WGS) entry which is preliminary data.</text>
</comment>
<evidence type="ECO:0000256" key="5">
    <source>
        <dbReference type="ARBA" id="ARBA00022490"/>
    </source>
</evidence>
<dbReference type="InterPro" id="IPR001715">
    <property type="entry name" value="CH_dom"/>
</dbReference>
<evidence type="ECO:0000256" key="1">
    <source>
        <dbReference type="ARBA" id="ARBA00004186"/>
    </source>
</evidence>
<accession>A0A9D3Q5G0</accession>
<evidence type="ECO:0000256" key="3">
    <source>
        <dbReference type="ARBA" id="ARBA00011235"/>
    </source>
</evidence>
<evidence type="ECO:0000256" key="7">
    <source>
        <dbReference type="ARBA" id="ARBA00022868"/>
    </source>
</evidence>
<dbReference type="Proteomes" id="UP001046870">
    <property type="component" value="Chromosome 6"/>
</dbReference>
<dbReference type="SMART" id="SM00033">
    <property type="entry name" value="CH"/>
    <property type="match status" value="1"/>
</dbReference>
<feature type="region of interest" description="Disordered" evidence="14">
    <location>
        <begin position="1"/>
        <end position="24"/>
    </location>
</feature>
<dbReference type="Pfam" id="PF00307">
    <property type="entry name" value="CH"/>
    <property type="match status" value="1"/>
</dbReference>
<dbReference type="GO" id="GO:0005819">
    <property type="term" value="C:spindle"/>
    <property type="evidence" value="ECO:0007669"/>
    <property type="project" value="UniProtKB-SubCell"/>
</dbReference>
<organism evidence="16 17">
    <name type="scientific">Megalops atlanticus</name>
    <name type="common">Tarpon</name>
    <name type="synonym">Clupea gigantea</name>
    <dbReference type="NCBI Taxonomy" id="7932"/>
    <lineage>
        <taxon>Eukaryota</taxon>
        <taxon>Metazoa</taxon>
        <taxon>Chordata</taxon>
        <taxon>Craniata</taxon>
        <taxon>Vertebrata</taxon>
        <taxon>Euteleostomi</taxon>
        <taxon>Actinopterygii</taxon>
        <taxon>Neopterygii</taxon>
        <taxon>Teleostei</taxon>
        <taxon>Elopiformes</taxon>
        <taxon>Megalopidae</taxon>
        <taxon>Megalops</taxon>
    </lineage>
</organism>
<dbReference type="EMBL" id="JAFDVH010000006">
    <property type="protein sequence ID" value="KAG7476748.1"/>
    <property type="molecule type" value="Genomic_DNA"/>
</dbReference>
<evidence type="ECO:0000256" key="10">
    <source>
        <dbReference type="ARBA" id="ARBA00023212"/>
    </source>
</evidence>
<dbReference type="PANTHER" id="PTHR23167">
    <property type="entry name" value="CALPONIN HOMOLOGY DOMAIN-CONTAINING PROTEIN DDB_G0272472-RELATED"/>
    <property type="match status" value="1"/>
</dbReference>